<keyword evidence="3" id="KW-1185">Reference proteome</keyword>
<sequence>MDKDYALVQFEEPTDSLPLEMPSQIAAPVPITPPRKGMRLVTSEALFASLNESLASNSSTNNSSATPVRSINERDWDVPAPPPPSPVSFHQPDQWRSSICR</sequence>
<accession>A0ABR2Y759</accession>
<evidence type="ECO:0000313" key="2">
    <source>
        <dbReference type="EMBL" id="KAK9782496.1"/>
    </source>
</evidence>
<evidence type="ECO:0000256" key="1">
    <source>
        <dbReference type="SAM" id="MobiDB-lite"/>
    </source>
</evidence>
<proteinExistence type="predicted"/>
<comment type="caution">
    <text evidence="2">The sequence shown here is derived from an EMBL/GenBank/DDBJ whole genome shotgun (WGS) entry which is preliminary data.</text>
</comment>
<organism evidence="2 3">
    <name type="scientific">Seiridium cardinale</name>
    <dbReference type="NCBI Taxonomy" id="138064"/>
    <lineage>
        <taxon>Eukaryota</taxon>
        <taxon>Fungi</taxon>
        <taxon>Dikarya</taxon>
        <taxon>Ascomycota</taxon>
        <taxon>Pezizomycotina</taxon>
        <taxon>Sordariomycetes</taxon>
        <taxon>Xylariomycetidae</taxon>
        <taxon>Amphisphaeriales</taxon>
        <taxon>Sporocadaceae</taxon>
        <taxon>Seiridium</taxon>
    </lineage>
</organism>
<protein>
    <submittedName>
        <fullName evidence="2">Uncharacterized protein</fullName>
    </submittedName>
</protein>
<reference evidence="2 3" key="1">
    <citation type="submission" date="2024-02" db="EMBL/GenBank/DDBJ databases">
        <title>First draft genome assembly of two strains of Seiridium cardinale.</title>
        <authorList>
            <person name="Emiliani G."/>
            <person name="Scali E."/>
        </authorList>
    </citation>
    <scope>NUCLEOTIDE SEQUENCE [LARGE SCALE GENOMIC DNA]</scope>
    <source>
        <strain evidence="2 3">BM-138-000479</strain>
    </source>
</reference>
<gene>
    <name evidence="2" type="ORF">SCAR479_00839</name>
</gene>
<dbReference type="EMBL" id="JARVKM010000002">
    <property type="protein sequence ID" value="KAK9782496.1"/>
    <property type="molecule type" value="Genomic_DNA"/>
</dbReference>
<name>A0ABR2Y759_9PEZI</name>
<dbReference type="Proteomes" id="UP001465668">
    <property type="component" value="Unassembled WGS sequence"/>
</dbReference>
<feature type="compositionally biased region" description="Low complexity" evidence="1">
    <location>
        <begin position="53"/>
        <end position="66"/>
    </location>
</feature>
<evidence type="ECO:0000313" key="3">
    <source>
        <dbReference type="Proteomes" id="UP001465668"/>
    </source>
</evidence>
<feature type="region of interest" description="Disordered" evidence="1">
    <location>
        <begin position="53"/>
        <end position="101"/>
    </location>
</feature>